<evidence type="ECO:0000259" key="2">
    <source>
        <dbReference type="Pfam" id="PF20091"/>
    </source>
</evidence>
<dbReference type="RefSeq" id="WP_136258006.1">
    <property type="nucleotide sequence ID" value="NZ_MWIO01000019.1"/>
</dbReference>
<protein>
    <recommendedName>
        <fullName evidence="2">Alpha/beta hydrolase domain-containing protein</fullName>
    </recommendedName>
</protein>
<organism evidence="3 4">
    <name type="scientific">Rhodanobacter lindaniclasticus</name>
    <dbReference type="NCBI Taxonomy" id="75310"/>
    <lineage>
        <taxon>Bacteria</taxon>
        <taxon>Pseudomonadati</taxon>
        <taxon>Pseudomonadota</taxon>
        <taxon>Gammaproteobacteria</taxon>
        <taxon>Lysobacterales</taxon>
        <taxon>Rhodanobacteraceae</taxon>
        <taxon>Rhodanobacter</taxon>
    </lineage>
</organism>
<name>A0A4S3KHR5_9GAMM</name>
<dbReference type="Pfam" id="PF20091">
    <property type="entry name" value="Abhydrolase_10"/>
    <property type="match status" value="1"/>
</dbReference>
<dbReference type="Proteomes" id="UP000306317">
    <property type="component" value="Unassembled WGS sequence"/>
</dbReference>
<proteinExistence type="predicted"/>
<sequence length="683" mass="74743">MRKYFLLLACFLASSPSLAEVTSVEVTSRQPWVGGQSFGKAGAYEVLRGTVHYAIDPRSASARDVVDIRFAPVDARGLVEYSGPFVIIRPVDAARGNHTTLVEVANRGRTEMDGMFFETEDGLDLMSPGKVTKLTDPTFFKLGYSLAWVGWQARMEPGKFGLQVPVAHVHSAARATFAADEMMPDRRTFDLPHNGFYCAHDAKQPRAVLRLLNTFDDPGTVVPRKSWHFAAASVEQKNDARCAIVLDKPAAADAYFSLVYEGEDAAVMGLGEAAFRDFAVHLKTKNIPSAINDRPGDATAVFAFGYSQGGRFLRDFVYHGFNTGPDGQRVFDGMLITTAGSGRGSFDHRYALPGEAGNSVMSNLRAVDLYPFADVPTPDIDGKGHAGLLDRAARDHTVPKIMYILSSSGYWARNASLLQTTTDGKQPVALGADSQLYYFAGVAHALRFPGQFTEKGREAAYPYNANVDLADGMNAQLENLRKWVVDDIAPPPTTAPVPGVTLVPADELKFPAIPGIRVPDRPPPLWQIRMGPDFAREGIITEPVHVGARYPLLVPAVDADGNELGGWRGAMSSVPLGTYTAWNWTSPQLARFGFISSLYGAFIPFAHTRAERLAAHDPRLSIEERYGNRDGFMKAAAASIDNAIAKRFLLPIQREAILAKMGRNWDDTMKFDWYLGKREATAK</sequence>
<evidence type="ECO:0000313" key="4">
    <source>
        <dbReference type="Proteomes" id="UP000306317"/>
    </source>
</evidence>
<dbReference type="InterPro" id="IPR045394">
    <property type="entry name" value="Abhydrolase_dom"/>
</dbReference>
<reference evidence="3 4" key="1">
    <citation type="submission" date="2017-02" db="EMBL/GenBank/DDBJ databases">
        <title>Whole genome sequencing of Rhodanobacter lindaniclasticus DSM 17932.</title>
        <authorList>
            <person name="Kumar S."/>
            <person name="Patil P."/>
            <person name="Patil P.B."/>
        </authorList>
    </citation>
    <scope>NUCLEOTIDE SEQUENCE [LARGE SCALE GENOMIC DNA]</scope>
    <source>
        <strain evidence="3 4">DSM 17932</strain>
    </source>
</reference>
<gene>
    <name evidence="3" type="ORF">B1991_07000</name>
</gene>
<keyword evidence="4" id="KW-1185">Reference proteome</keyword>
<evidence type="ECO:0000256" key="1">
    <source>
        <dbReference type="SAM" id="SignalP"/>
    </source>
</evidence>
<keyword evidence="1" id="KW-0732">Signal</keyword>
<feature type="signal peptide" evidence="1">
    <location>
        <begin position="1"/>
        <end position="19"/>
    </location>
</feature>
<evidence type="ECO:0000313" key="3">
    <source>
        <dbReference type="EMBL" id="THD08070.1"/>
    </source>
</evidence>
<feature type="domain" description="Alpha/beta hydrolase" evidence="2">
    <location>
        <begin position="269"/>
        <end position="658"/>
    </location>
</feature>
<accession>A0A4S3KHR5</accession>
<dbReference type="OrthoDB" id="222879at2"/>
<dbReference type="EMBL" id="MWIO01000019">
    <property type="protein sequence ID" value="THD08070.1"/>
    <property type="molecule type" value="Genomic_DNA"/>
</dbReference>
<feature type="chain" id="PRO_5020538268" description="Alpha/beta hydrolase domain-containing protein" evidence="1">
    <location>
        <begin position="20"/>
        <end position="683"/>
    </location>
</feature>
<dbReference type="AlphaFoldDB" id="A0A4S3KHR5"/>
<comment type="caution">
    <text evidence="3">The sequence shown here is derived from an EMBL/GenBank/DDBJ whole genome shotgun (WGS) entry which is preliminary data.</text>
</comment>